<dbReference type="InterPro" id="IPR003439">
    <property type="entry name" value="ABC_transporter-like_ATP-bd"/>
</dbReference>
<evidence type="ECO:0000256" key="2">
    <source>
        <dbReference type="ARBA" id="ARBA00022840"/>
    </source>
</evidence>
<dbReference type="AlphaFoldDB" id="A0A1N6VML8"/>
<dbReference type="Proteomes" id="UP000186235">
    <property type="component" value="Unassembled WGS sequence"/>
</dbReference>
<dbReference type="GO" id="GO:0022857">
    <property type="term" value="F:transmembrane transporter activity"/>
    <property type="evidence" value="ECO:0007669"/>
    <property type="project" value="TreeGrafter"/>
</dbReference>
<sequence>MDLVLDRVRLTYPDGDGVLVAVDDVSLTVPSGTTTALLGPSGAGKSSLLAVAATLTPPTSGVVRVGPDVVSAPLDPGTEPGDAAGRRGRRRARRAADRAAALRRERIGLVFQQPQLVASLTVLEQLELMSHLQGRSPASRRAHALALLDAVGLADRADRRPEHLSGGQRQRVAIARALMNDPEVLLVDEPTSALDHERGVQVVELVVRLARELDAATLLVSHDEATLDPVDARVHLADGRLVPAPAAA</sequence>
<evidence type="ECO:0000256" key="3">
    <source>
        <dbReference type="SAM" id="MobiDB-lite"/>
    </source>
</evidence>
<feature type="region of interest" description="Disordered" evidence="3">
    <location>
        <begin position="70"/>
        <end position="95"/>
    </location>
</feature>
<accession>A0A1N6VML8</accession>
<dbReference type="Gene3D" id="3.40.50.300">
    <property type="entry name" value="P-loop containing nucleotide triphosphate hydrolases"/>
    <property type="match status" value="1"/>
</dbReference>
<dbReference type="InterPro" id="IPR017871">
    <property type="entry name" value="ABC_transporter-like_CS"/>
</dbReference>
<dbReference type="PANTHER" id="PTHR24220">
    <property type="entry name" value="IMPORT ATP-BINDING PROTEIN"/>
    <property type="match status" value="1"/>
</dbReference>
<evidence type="ECO:0000313" key="5">
    <source>
        <dbReference type="EMBL" id="SIQ79090.1"/>
    </source>
</evidence>
<dbReference type="RefSeq" id="WP_076406469.1">
    <property type="nucleotide sequence ID" value="NZ_FTMI01000008.1"/>
</dbReference>
<dbReference type="GO" id="GO:0016887">
    <property type="term" value="F:ATP hydrolysis activity"/>
    <property type="evidence" value="ECO:0007669"/>
    <property type="project" value="InterPro"/>
</dbReference>
<dbReference type="GO" id="GO:0005524">
    <property type="term" value="F:ATP binding"/>
    <property type="evidence" value="ECO:0007669"/>
    <property type="project" value="UniProtKB-KW"/>
</dbReference>
<proteinExistence type="predicted"/>
<dbReference type="EMBL" id="FTMI01000008">
    <property type="protein sequence ID" value="SIQ79090.1"/>
    <property type="molecule type" value="Genomic_DNA"/>
</dbReference>
<keyword evidence="1" id="KW-0547">Nucleotide-binding</keyword>
<evidence type="ECO:0000313" key="6">
    <source>
        <dbReference type="Proteomes" id="UP000186235"/>
    </source>
</evidence>
<dbReference type="Pfam" id="PF00005">
    <property type="entry name" value="ABC_tran"/>
    <property type="match status" value="1"/>
</dbReference>
<dbReference type="SMART" id="SM00382">
    <property type="entry name" value="AAA"/>
    <property type="match status" value="1"/>
</dbReference>
<gene>
    <name evidence="5" type="ORF">SAMN05518682_3629</name>
</gene>
<dbReference type="InterPro" id="IPR027417">
    <property type="entry name" value="P-loop_NTPase"/>
</dbReference>
<feature type="domain" description="ABC transporter" evidence="4">
    <location>
        <begin position="3"/>
        <end position="248"/>
    </location>
</feature>
<keyword evidence="2 5" id="KW-0067">ATP-binding</keyword>
<protein>
    <submittedName>
        <fullName evidence="5">Putative ABC transport system ATP-binding protein</fullName>
    </submittedName>
</protein>
<dbReference type="PANTHER" id="PTHR24220:SF685">
    <property type="entry name" value="ABC TRANSPORTER RELATED"/>
    <property type="match status" value="1"/>
</dbReference>
<reference evidence="6" key="1">
    <citation type="submission" date="2017-01" db="EMBL/GenBank/DDBJ databases">
        <authorList>
            <person name="Varghese N."/>
            <person name="Submissions S."/>
        </authorList>
    </citation>
    <scope>NUCLEOTIDE SEQUENCE [LARGE SCALE GENOMIC DNA]</scope>
    <source>
        <strain evidence="6">3bp</strain>
    </source>
</reference>
<dbReference type="InterPro" id="IPR015854">
    <property type="entry name" value="ABC_transpr_LolD-like"/>
</dbReference>
<name>A0A1N6VML8_9MICO</name>
<evidence type="ECO:0000259" key="4">
    <source>
        <dbReference type="PROSITE" id="PS50893"/>
    </source>
</evidence>
<dbReference type="InterPro" id="IPR003593">
    <property type="entry name" value="AAA+_ATPase"/>
</dbReference>
<dbReference type="SUPFAM" id="SSF52540">
    <property type="entry name" value="P-loop containing nucleoside triphosphate hydrolases"/>
    <property type="match status" value="1"/>
</dbReference>
<keyword evidence="6" id="KW-1185">Reference proteome</keyword>
<dbReference type="PROSITE" id="PS50893">
    <property type="entry name" value="ABC_TRANSPORTER_2"/>
    <property type="match status" value="1"/>
</dbReference>
<evidence type="ECO:0000256" key="1">
    <source>
        <dbReference type="ARBA" id="ARBA00022741"/>
    </source>
</evidence>
<dbReference type="PROSITE" id="PS00211">
    <property type="entry name" value="ABC_TRANSPORTER_1"/>
    <property type="match status" value="1"/>
</dbReference>
<organism evidence="5 6">
    <name type="scientific">Cellulosimicrobium aquatile</name>
    <dbReference type="NCBI Taxonomy" id="1612203"/>
    <lineage>
        <taxon>Bacteria</taxon>
        <taxon>Bacillati</taxon>
        <taxon>Actinomycetota</taxon>
        <taxon>Actinomycetes</taxon>
        <taxon>Micrococcales</taxon>
        <taxon>Promicromonosporaceae</taxon>
        <taxon>Cellulosimicrobium</taxon>
    </lineage>
</organism>
<dbReference type="GO" id="GO:0005886">
    <property type="term" value="C:plasma membrane"/>
    <property type="evidence" value="ECO:0007669"/>
    <property type="project" value="TreeGrafter"/>
</dbReference>